<dbReference type="Pfam" id="PF00583">
    <property type="entry name" value="Acetyltransf_1"/>
    <property type="match status" value="1"/>
</dbReference>
<dbReference type="CDD" id="cd04301">
    <property type="entry name" value="NAT_SF"/>
    <property type="match status" value="1"/>
</dbReference>
<dbReference type="InterPro" id="IPR052523">
    <property type="entry name" value="Trichothecene_AcTrans"/>
</dbReference>
<organism evidence="2 3">
    <name type="scientific">Candidatus Lokiarchaeum ossiferum</name>
    <dbReference type="NCBI Taxonomy" id="2951803"/>
    <lineage>
        <taxon>Archaea</taxon>
        <taxon>Promethearchaeati</taxon>
        <taxon>Promethearchaeota</taxon>
        <taxon>Promethearchaeia</taxon>
        <taxon>Promethearchaeales</taxon>
        <taxon>Promethearchaeaceae</taxon>
        <taxon>Candidatus Lokiarchaeum</taxon>
    </lineage>
</organism>
<evidence type="ECO:0000313" key="2">
    <source>
        <dbReference type="EMBL" id="UYP48228.1"/>
    </source>
</evidence>
<dbReference type="PANTHER" id="PTHR42791">
    <property type="entry name" value="GNAT FAMILY ACETYLTRANSFERASE"/>
    <property type="match status" value="1"/>
</dbReference>
<name>A0ABY6HXW7_9ARCH</name>
<dbReference type="SUPFAM" id="SSF55729">
    <property type="entry name" value="Acyl-CoA N-acyltransferases (Nat)"/>
    <property type="match status" value="1"/>
</dbReference>
<evidence type="ECO:0000313" key="3">
    <source>
        <dbReference type="Proteomes" id="UP001208689"/>
    </source>
</evidence>
<dbReference type="Proteomes" id="UP001208689">
    <property type="component" value="Chromosome"/>
</dbReference>
<dbReference type="Gene3D" id="3.40.630.30">
    <property type="match status" value="1"/>
</dbReference>
<dbReference type="InterPro" id="IPR000182">
    <property type="entry name" value="GNAT_dom"/>
</dbReference>
<evidence type="ECO:0000259" key="1">
    <source>
        <dbReference type="PROSITE" id="PS51186"/>
    </source>
</evidence>
<gene>
    <name evidence="2" type="ORF">NEF87_004513</name>
</gene>
<reference evidence="2" key="1">
    <citation type="submission" date="2022-09" db="EMBL/GenBank/DDBJ databases">
        <title>Actin cytoskeleton and complex cell architecture in an #Asgard archaeon.</title>
        <authorList>
            <person name="Ponce Toledo R.I."/>
            <person name="Schleper C."/>
            <person name="Rodrigues Oliveira T."/>
            <person name="Wollweber F."/>
            <person name="Xu J."/>
            <person name="Rittmann S."/>
            <person name="Klingl A."/>
            <person name="Pilhofer M."/>
        </authorList>
    </citation>
    <scope>NUCLEOTIDE SEQUENCE</scope>
    <source>
        <strain evidence="2">B-35</strain>
    </source>
</reference>
<feature type="domain" description="N-acetyltransferase" evidence="1">
    <location>
        <begin position="5"/>
        <end position="207"/>
    </location>
</feature>
<dbReference type="PROSITE" id="PS51186">
    <property type="entry name" value="GNAT"/>
    <property type="match status" value="1"/>
</dbReference>
<dbReference type="PANTHER" id="PTHR42791:SF1">
    <property type="entry name" value="N-ACETYLTRANSFERASE DOMAIN-CONTAINING PROTEIN"/>
    <property type="match status" value="1"/>
</dbReference>
<sequence length="211" mass="24523">MTTHIELPEIKEFYRVKSSDFDRACKILGEAFRDDPIWKEILFDAPEKFSVLFGVPLKYALKYGMIYAPSSELEGIAVWLDSSKVEMKIWRMMRSGSIPIAMKLGGKIAGRMSKTFSQITKDRRKNIEAPYYYLYVLGIASDRQGQGIGSKFMQKFIENLPPKVPLYLETESERNVRFYEKLGFKVVKKITIPTYNLPMWEMVHPGRKEIQ</sequence>
<dbReference type="EMBL" id="CP104013">
    <property type="protein sequence ID" value="UYP48228.1"/>
    <property type="molecule type" value="Genomic_DNA"/>
</dbReference>
<accession>A0ABY6HXW7</accession>
<dbReference type="InterPro" id="IPR016181">
    <property type="entry name" value="Acyl_CoA_acyltransferase"/>
</dbReference>
<protein>
    <recommendedName>
        <fullName evidence="1">N-acetyltransferase domain-containing protein</fullName>
    </recommendedName>
</protein>
<proteinExistence type="predicted"/>
<keyword evidence="3" id="KW-1185">Reference proteome</keyword>